<dbReference type="AlphaFoldDB" id="A0A7Y9XAN0"/>
<dbReference type="EMBL" id="JACCHL010000001">
    <property type="protein sequence ID" value="NYH52163.1"/>
    <property type="molecule type" value="Genomic_DNA"/>
</dbReference>
<comment type="caution">
    <text evidence="3">The sequence shown here is derived from an EMBL/GenBank/DDBJ whole genome shotgun (WGS) entry which is preliminary data.</text>
</comment>
<feature type="transmembrane region" description="Helical" evidence="2">
    <location>
        <begin position="155"/>
        <end position="175"/>
    </location>
</feature>
<accession>A0A7Y9XAN0</accession>
<organism evidence="3 4">
    <name type="scientific">Nocardiopsis sinuspersici</name>
    <dbReference type="NCBI Taxonomy" id="501010"/>
    <lineage>
        <taxon>Bacteria</taxon>
        <taxon>Bacillati</taxon>
        <taxon>Actinomycetota</taxon>
        <taxon>Actinomycetes</taxon>
        <taxon>Streptosporangiales</taxon>
        <taxon>Nocardiopsidaceae</taxon>
        <taxon>Nocardiopsis</taxon>
    </lineage>
</organism>
<feature type="compositionally biased region" description="Basic and acidic residues" evidence="1">
    <location>
        <begin position="14"/>
        <end position="44"/>
    </location>
</feature>
<evidence type="ECO:0000313" key="4">
    <source>
        <dbReference type="Proteomes" id="UP000584931"/>
    </source>
</evidence>
<protein>
    <recommendedName>
        <fullName evidence="5">DUF4190 domain-containing protein</fullName>
    </recommendedName>
</protein>
<keyword evidence="2" id="KW-0812">Transmembrane</keyword>
<name>A0A7Y9XAN0_9ACTN</name>
<evidence type="ECO:0000256" key="2">
    <source>
        <dbReference type="SAM" id="Phobius"/>
    </source>
</evidence>
<feature type="transmembrane region" description="Helical" evidence="2">
    <location>
        <begin position="110"/>
        <end position="134"/>
    </location>
</feature>
<keyword evidence="2" id="KW-1133">Transmembrane helix</keyword>
<evidence type="ECO:0000256" key="1">
    <source>
        <dbReference type="SAM" id="MobiDB-lite"/>
    </source>
</evidence>
<reference evidence="3 4" key="1">
    <citation type="submission" date="2020-07" db="EMBL/GenBank/DDBJ databases">
        <title>Sequencing the genomes of 1000 actinobacteria strains.</title>
        <authorList>
            <person name="Klenk H.-P."/>
        </authorList>
    </citation>
    <scope>NUCLEOTIDE SEQUENCE [LARGE SCALE GENOMIC DNA]</scope>
    <source>
        <strain evidence="3 4">DSM 45278</strain>
    </source>
</reference>
<dbReference type="RefSeq" id="WP_218908685.1">
    <property type="nucleotide sequence ID" value="NZ_JACCHL010000001.1"/>
</dbReference>
<dbReference type="Proteomes" id="UP000584931">
    <property type="component" value="Unassembled WGS sequence"/>
</dbReference>
<keyword evidence="2" id="KW-0472">Membrane</keyword>
<evidence type="ECO:0000313" key="3">
    <source>
        <dbReference type="EMBL" id="NYH52163.1"/>
    </source>
</evidence>
<gene>
    <name evidence="3" type="ORF">HNR06_001752</name>
</gene>
<feature type="compositionally biased region" description="Pro residues" evidence="1">
    <location>
        <begin position="58"/>
        <end position="69"/>
    </location>
</feature>
<feature type="region of interest" description="Disordered" evidence="1">
    <location>
        <begin position="1"/>
        <end position="73"/>
    </location>
</feature>
<evidence type="ECO:0008006" key="5">
    <source>
        <dbReference type="Google" id="ProtNLM"/>
    </source>
</evidence>
<sequence>MSENQRFGPPPDGVPHDGYGRYDGRYDGYGRHGNRYGDHGDHGVRKGPVSGNGAPARWLPPPDSAPVPPHGHGTGPYRPCPGCPVPCSHPPVPRPGFPRQAEPQNLAGPILALSLSILLMVTCCGALGVVGTVFSSLALSERTDPEKFRRYTRNAWIANGVVLGLMLVFVVFVVTGSS</sequence>
<proteinExistence type="predicted"/>